<keyword evidence="4 8" id="KW-0812">Transmembrane</keyword>
<evidence type="ECO:0000313" key="10">
    <source>
        <dbReference type="EMBL" id="QIN79365.1"/>
    </source>
</evidence>
<feature type="transmembrane region" description="Helical" evidence="8">
    <location>
        <begin position="97"/>
        <end position="117"/>
    </location>
</feature>
<dbReference type="SUPFAM" id="SSF103481">
    <property type="entry name" value="Multidrug resistance efflux transporter EmrE"/>
    <property type="match status" value="2"/>
</dbReference>
<feature type="domain" description="EamA" evidence="9">
    <location>
        <begin position="38"/>
        <end position="169"/>
    </location>
</feature>
<evidence type="ECO:0000256" key="6">
    <source>
        <dbReference type="ARBA" id="ARBA00023136"/>
    </source>
</evidence>
<feature type="transmembrane region" description="Helical" evidence="8">
    <location>
        <begin position="211"/>
        <end position="232"/>
    </location>
</feature>
<protein>
    <submittedName>
        <fullName evidence="10">EamA family transporter</fullName>
    </submittedName>
</protein>
<name>A0A6G8PYW2_9ACTN</name>
<feature type="transmembrane region" description="Helical" evidence="8">
    <location>
        <begin position="129"/>
        <end position="147"/>
    </location>
</feature>
<dbReference type="InterPro" id="IPR051258">
    <property type="entry name" value="Diverse_Substrate_Transporter"/>
</dbReference>
<feature type="region of interest" description="Disordered" evidence="7">
    <location>
        <begin position="1"/>
        <end position="30"/>
    </location>
</feature>
<dbReference type="Pfam" id="PF00892">
    <property type="entry name" value="EamA"/>
    <property type="match status" value="2"/>
</dbReference>
<dbReference type="Proteomes" id="UP000502706">
    <property type="component" value="Chromosome"/>
</dbReference>
<dbReference type="PANTHER" id="PTHR42920">
    <property type="entry name" value="OS03G0707200 PROTEIN-RELATED"/>
    <property type="match status" value="1"/>
</dbReference>
<reference evidence="10 11" key="1">
    <citation type="submission" date="2019-10" db="EMBL/GenBank/DDBJ databases">
        <title>Rubrobacter sp nov SCSIO 52915 isolated from a deep-sea sediment in the South China Sea.</title>
        <authorList>
            <person name="Chen R.W."/>
        </authorList>
    </citation>
    <scope>NUCLEOTIDE SEQUENCE [LARGE SCALE GENOMIC DNA]</scope>
    <source>
        <strain evidence="10 11">SCSIO 52915</strain>
    </source>
</reference>
<dbReference type="GO" id="GO:0005886">
    <property type="term" value="C:plasma membrane"/>
    <property type="evidence" value="ECO:0007669"/>
    <property type="project" value="UniProtKB-SubCell"/>
</dbReference>
<feature type="transmembrane region" description="Helical" evidence="8">
    <location>
        <begin position="244"/>
        <end position="263"/>
    </location>
</feature>
<evidence type="ECO:0000256" key="5">
    <source>
        <dbReference type="ARBA" id="ARBA00022989"/>
    </source>
</evidence>
<comment type="similarity">
    <text evidence="2">Belongs to the EamA transporter family.</text>
</comment>
<evidence type="ECO:0000256" key="7">
    <source>
        <dbReference type="SAM" id="MobiDB-lite"/>
    </source>
</evidence>
<accession>A0A6G8PYW2</accession>
<feature type="transmembrane region" description="Helical" evidence="8">
    <location>
        <begin position="300"/>
        <end position="316"/>
    </location>
</feature>
<gene>
    <name evidence="10" type="ORF">GBA65_13545</name>
</gene>
<comment type="subcellular location">
    <subcellularLocation>
        <location evidence="1">Cell membrane</location>
        <topology evidence="1">Multi-pass membrane protein</topology>
    </subcellularLocation>
</comment>
<dbReference type="InterPro" id="IPR000620">
    <property type="entry name" value="EamA_dom"/>
</dbReference>
<organism evidence="10 11">
    <name type="scientific">Rubrobacter marinus</name>
    <dbReference type="NCBI Taxonomy" id="2653852"/>
    <lineage>
        <taxon>Bacteria</taxon>
        <taxon>Bacillati</taxon>
        <taxon>Actinomycetota</taxon>
        <taxon>Rubrobacteria</taxon>
        <taxon>Rubrobacterales</taxon>
        <taxon>Rubrobacteraceae</taxon>
        <taxon>Rubrobacter</taxon>
    </lineage>
</organism>
<feature type="transmembrane region" description="Helical" evidence="8">
    <location>
        <begin position="185"/>
        <end position="204"/>
    </location>
</feature>
<feature type="transmembrane region" description="Helical" evidence="8">
    <location>
        <begin position="275"/>
        <end position="294"/>
    </location>
</feature>
<evidence type="ECO:0000313" key="11">
    <source>
        <dbReference type="Proteomes" id="UP000502706"/>
    </source>
</evidence>
<dbReference type="AlphaFoldDB" id="A0A6G8PYW2"/>
<feature type="compositionally biased region" description="Basic residues" evidence="7">
    <location>
        <begin position="1"/>
        <end position="20"/>
    </location>
</feature>
<keyword evidence="3" id="KW-1003">Cell membrane</keyword>
<keyword evidence="11" id="KW-1185">Reference proteome</keyword>
<feature type="transmembrane region" description="Helical" evidence="8">
    <location>
        <begin position="154"/>
        <end position="173"/>
    </location>
</feature>
<proteinExistence type="inferred from homology"/>
<keyword evidence="6 8" id="KW-0472">Membrane</keyword>
<sequence length="320" mass="33230">MRRLPRRRRPVPRRSGRPGRRISPVTENKARTAARTTELSLILAAIFWGANYAATKYAAGFLPPTFLVALRFAGGGLLLLLVLRLLEPGSRLTRGELLPMIGLGCFGVAAAQTSFTFGVSMTTASNTGLIFATAPVWGMILASALGLERPTAGGMIGVALSILGVGIVVYDGLGAAGTSTLGDGLVLLASVCVGAYTVLSIPVLDRHSPLAVATYPTLFASPVALLLAAPFLPGLDWGGVTPGAWATVGYSAAFATAFAFAAWQRGISRIGANRVLVYQYLITLTGVASGIVFFGESLGPEQLLGGAVILLGVYLARRPS</sequence>
<evidence type="ECO:0000259" key="9">
    <source>
        <dbReference type="Pfam" id="PF00892"/>
    </source>
</evidence>
<dbReference type="PANTHER" id="PTHR42920:SF11">
    <property type="entry name" value="INNER MEMBRANE PROTEIN YTFF"/>
    <property type="match status" value="1"/>
</dbReference>
<dbReference type="InterPro" id="IPR037185">
    <property type="entry name" value="EmrE-like"/>
</dbReference>
<evidence type="ECO:0000256" key="3">
    <source>
        <dbReference type="ARBA" id="ARBA00022475"/>
    </source>
</evidence>
<evidence type="ECO:0000256" key="1">
    <source>
        <dbReference type="ARBA" id="ARBA00004651"/>
    </source>
</evidence>
<dbReference type="KEGG" id="rmar:GBA65_13545"/>
<evidence type="ECO:0000256" key="2">
    <source>
        <dbReference type="ARBA" id="ARBA00007362"/>
    </source>
</evidence>
<evidence type="ECO:0000256" key="4">
    <source>
        <dbReference type="ARBA" id="ARBA00022692"/>
    </source>
</evidence>
<evidence type="ECO:0000256" key="8">
    <source>
        <dbReference type="SAM" id="Phobius"/>
    </source>
</evidence>
<keyword evidence="5 8" id="KW-1133">Transmembrane helix</keyword>
<dbReference type="EMBL" id="CP045121">
    <property type="protein sequence ID" value="QIN79365.1"/>
    <property type="molecule type" value="Genomic_DNA"/>
</dbReference>
<feature type="transmembrane region" description="Helical" evidence="8">
    <location>
        <begin position="39"/>
        <end position="59"/>
    </location>
</feature>
<feature type="domain" description="EamA" evidence="9">
    <location>
        <begin position="181"/>
        <end position="316"/>
    </location>
</feature>
<feature type="transmembrane region" description="Helical" evidence="8">
    <location>
        <begin position="65"/>
        <end position="85"/>
    </location>
</feature>